<keyword evidence="1 6" id="KW-0597">Phosphoprotein</keyword>
<dbReference type="SMART" id="SM00448">
    <property type="entry name" value="REC"/>
    <property type="match status" value="1"/>
</dbReference>
<dbReference type="Proteomes" id="UP000570361">
    <property type="component" value="Unassembled WGS sequence"/>
</dbReference>
<dbReference type="CDD" id="cd00383">
    <property type="entry name" value="trans_reg_C"/>
    <property type="match status" value="1"/>
</dbReference>
<feature type="modified residue" description="4-aspartylphosphate" evidence="6">
    <location>
        <position position="52"/>
    </location>
</feature>
<keyword evidence="5" id="KW-0804">Transcription</keyword>
<evidence type="ECO:0000313" key="11">
    <source>
        <dbReference type="Proteomes" id="UP000570361"/>
    </source>
</evidence>
<protein>
    <submittedName>
        <fullName evidence="10">DNA-binding response OmpR family regulator</fullName>
    </submittedName>
</protein>
<dbReference type="SMART" id="SM00862">
    <property type="entry name" value="Trans_reg_C"/>
    <property type="match status" value="1"/>
</dbReference>
<accession>A0A7W5B461</accession>
<dbReference type="Gene3D" id="1.10.10.10">
    <property type="entry name" value="Winged helix-like DNA-binding domain superfamily/Winged helix DNA-binding domain"/>
    <property type="match status" value="1"/>
</dbReference>
<evidence type="ECO:0000256" key="6">
    <source>
        <dbReference type="PROSITE-ProRule" id="PRU00169"/>
    </source>
</evidence>
<name>A0A7W5B461_9BACL</name>
<evidence type="ECO:0000259" key="8">
    <source>
        <dbReference type="PROSITE" id="PS50110"/>
    </source>
</evidence>
<dbReference type="PANTHER" id="PTHR48111">
    <property type="entry name" value="REGULATOR OF RPOS"/>
    <property type="match status" value="1"/>
</dbReference>
<dbReference type="InterPro" id="IPR001867">
    <property type="entry name" value="OmpR/PhoB-type_DNA-bd"/>
</dbReference>
<dbReference type="SUPFAM" id="SSF52172">
    <property type="entry name" value="CheY-like"/>
    <property type="match status" value="1"/>
</dbReference>
<dbReference type="GO" id="GO:0032993">
    <property type="term" value="C:protein-DNA complex"/>
    <property type="evidence" value="ECO:0007669"/>
    <property type="project" value="TreeGrafter"/>
</dbReference>
<dbReference type="InterPro" id="IPR039420">
    <property type="entry name" value="WalR-like"/>
</dbReference>
<keyword evidence="2" id="KW-0902">Two-component regulatory system</keyword>
<sequence length="224" mass="25149">MKILLAEDDIRLGELIVHMLGKKAGCVTDWVTTGEEAYDYALASSYDVVMLDWMMPEGDGVTICRRLRKAGYGGAILMLTAKDALENRVEGLGAGADDYLVKPFELDELIARLRALTRRNFAPIMEEVVKLGELTLNRASHTVELQQQHIQLTPREFQVLDLLVTNKGRVLTRELILDRIWGLDTDVTLKVIDATVKLTRRKLDLAGRKELIQSVRGIGYKIDA</sequence>
<dbReference type="GO" id="GO:0005829">
    <property type="term" value="C:cytosol"/>
    <property type="evidence" value="ECO:0007669"/>
    <property type="project" value="TreeGrafter"/>
</dbReference>
<dbReference type="InterPro" id="IPR036388">
    <property type="entry name" value="WH-like_DNA-bd_sf"/>
</dbReference>
<dbReference type="InterPro" id="IPR011006">
    <property type="entry name" value="CheY-like_superfamily"/>
</dbReference>
<dbReference type="GO" id="GO:0000976">
    <property type="term" value="F:transcription cis-regulatory region binding"/>
    <property type="evidence" value="ECO:0007669"/>
    <property type="project" value="TreeGrafter"/>
</dbReference>
<dbReference type="PROSITE" id="PS51755">
    <property type="entry name" value="OMPR_PHOB"/>
    <property type="match status" value="1"/>
</dbReference>
<evidence type="ECO:0000256" key="7">
    <source>
        <dbReference type="PROSITE-ProRule" id="PRU01091"/>
    </source>
</evidence>
<evidence type="ECO:0000256" key="2">
    <source>
        <dbReference type="ARBA" id="ARBA00023012"/>
    </source>
</evidence>
<dbReference type="Gene3D" id="6.10.250.690">
    <property type="match status" value="1"/>
</dbReference>
<dbReference type="EMBL" id="JACHXK010000022">
    <property type="protein sequence ID" value="MBB3113844.1"/>
    <property type="molecule type" value="Genomic_DNA"/>
</dbReference>
<comment type="caution">
    <text evidence="10">The sequence shown here is derived from an EMBL/GenBank/DDBJ whole genome shotgun (WGS) entry which is preliminary data.</text>
</comment>
<dbReference type="GO" id="GO:0000156">
    <property type="term" value="F:phosphorelay response regulator activity"/>
    <property type="evidence" value="ECO:0007669"/>
    <property type="project" value="TreeGrafter"/>
</dbReference>
<evidence type="ECO:0000256" key="1">
    <source>
        <dbReference type="ARBA" id="ARBA00022553"/>
    </source>
</evidence>
<dbReference type="PROSITE" id="PS50110">
    <property type="entry name" value="RESPONSE_REGULATORY"/>
    <property type="match status" value="1"/>
</dbReference>
<organism evidence="10 11">
    <name type="scientific">Paenibacillus phyllosphaerae</name>
    <dbReference type="NCBI Taxonomy" id="274593"/>
    <lineage>
        <taxon>Bacteria</taxon>
        <taxon>Bacillati</taxon>
        <taxon>Bacillota</taxon>
        <taxon>Bacilli</taxon>
        <taxon>Bacillales</taxon>
        <taxon>Paenibacillaceae</taxon>
        <taxon>Paenibacillus</taxon>
    </lineage>
</organism>
<evidence type="ECO:0000259" key="9">
    <source>
        <dbReference type="PROSITE" id="PS51755"/>
    </source>
</evidence>
<feature type="domain" description="Response regulatory" evidence="8">
    <location>
        <begin position="2"/>
        <end position="117"/>
    </location>
</feature>
<feature type="DNA-binding region" description="OmpR/PhoB-type" evidence="7">
    <location>
        <begin position="126"/>
        <end position="224"/>
    </location>
</feature>
<dbReference type="Gene3D" id="3.40.50.2300">
    <property type="match status" value="1"/>
</dbReference>
<evidence type="ECO:0000256" key="3">
    <source>
        <dbReference type="ARBA" id="ARBA00023015"/>
    </source>
</evidence>
<keyword evidence="11" id="KW-1185">Reference proteome</keyword>
<keyword evidence="3" id="KW-0805">Transcription regulation</keyword>
<dbReference type="PANTHER" id="PTHR48111:SF22">
    <property type="entry name" value="REGULATOR OF RPOS"/>
    <property type="match status" value="1"/>
</dbReference>
<dbReference type="GO" id="GO:0006355">
    <property type="term" value="P:regulation of DNA-templated transcription"/>
    <property type="evidence" value="ECO:0007669"/>
    <property type="project" value="InterPro"/>
</dbReference>
<dbReference type="Pfam" id="PF00486">
    <property type="entry name" value="Trans_reg_C"/>
    <property type="match status" value="1"/>
</dbReference>
<proteinExistence type="predicted"/>
<feature type="domain" description="OmpR/PhoB-type" evidence="9">
    <location>
        <begin position="126"/>
        <end position="224"/>
    </location>
</feature>
<dbReference type="Pfam" id="PF00072">
    <property type="entry name" value="Response_reg"/>
    <property type="match status" value="1"/>
</dbReference>
<evidence type="ECO:0000313" key="10">
    <source>
        <dbReference type="EMBL" id="MBB3113844.1"/>
    </source>
</evidence>
<gene>
    <name evidence="10" type="ORF">FHS18_005957</name>
</gene>
<dbReference type="InterPro" id="IPR001789">
    <property type="entry name" value="Sig_transdc_resp-reg_receiver"/>
</dbReference>
<dbReference type="AlphaFoldDB" id="A0A7W5B461"/>
<dbReference type="RefSeq" id="WP_183603911.1">
    <property type="nucleotide sequence ID" value="NZ_JACHXK010000022.1"/>
</dbReference>
<evidence type="ECO:0000256" key="4">
    <source>
        <dbReference type="ARBA" id="ARBA00023125"/>
    </source>
</evidence>
<evidence type="ECO:0000256" key="5">
    <source>
        <dbReference type="ARBA" id="ARBA00023163"/>
    </source>
</evidence>
<reference evidence="10 11" key="1">
    <citation type="submission" date="2020-08" db="EMBL/GenBank/DDBJ databases">
        <title>Genomic Encyclopedia of Type Strains, Phase III (KMG-III): the genomes of soil and plant-associated and newly described type strains.</title>
        <authorList>
            <person name="Whitman W."/>
        </authorList>
    </citation>
    <scope>NUCLEOTIDE SEQUENCE [LARGE SCALE GENOMIC DNA]</scope>
    <source>
        <strain evidence="10 11">CECT 5862</strain>
    </source>
</reference>
<keyword evidence="4 7" id="KW-0238">DNA-binding</keyword>